<comment type="caution">
    <text evidence="4">The sequence shown here is derived from an EMBL/GenBank/DDBJ whole genome shotgun (WGS) entry which is preliminary data.</text>
</comment>
<proteinExistence type="predicted"/>
<evidence type="ECO:0000259" key="3">
    <source>
        <dbReference type="Pfam" id="PF00144"/>
    </source>
</evidence>
<dbReference type="AlphaFoldDB" id="A0A545AWS4"/>
<dbReference type="FunCoup" id="A0A545AWS4">
    <property type="interactions" value="104"/>
</dbReference>
<feature type="chain" id="PRO_5022077052" evidence="2">
    <location>
        <begin position="25"/>
        <end position="394"/>
    </location>
</feature>
<gene>
    <name evidence="4" type="ORF">FL583_11135</name>
</gene>
<dbReference type="InterPro" id="IPR001466">
    <property type="entry name" value="Beta-lactam-related"/>
</dbReference>
<reference evidence="4 5" key="1">
    <citation type="submission" date="2019-07" db="EMBL/GenBank/DDBJ databases">
        <title>Cryptosporangium phraense sp. nov., isolated from plant litter.</title>
        <authorList>
            <person name="Suriyachadkun C."/>
        </authorList>
    </citation>
    <scope>NUCLEOTIDE SEQUENCE [LARGE SCALE GENOMIC DNA]</scope>
    <source>
        <strain evidence="4 5">A-T 5661</strain>
    </source>
</reference>
<evidence type="ECO:0000313" key="5">
    <source>
        <dbReference type="Proteomes" id="UP000317982"/>
    </source>
</evidence>
<dbReference type="Gene3D" id="3.40.710.10">
    <property type="entry name" value="DD-peptidase/beta-lactamase superfamily"/>
    <property type="match status" value="1"/>
</dbReference>
<feature type="region of interest" description="Disordered" evidence="1">
    <location>
        <begin position="247"/>
        <end position="266"/>
    </location>
</feature>
<dbReference type="PANTHER" id="PTHR46825">
    <property type="entry name" value="D-ALANYL-D-ALANINE-CARBOXYPEPTIDASE/ENDOPEPTIDASE AMPH"/>
    <property type="match status" value="1"/>
</dbReference>
<accession>A0A545AWS4</accession>
<dbReference type="InParanoid" id="A0A545AWS4"/>
<dbReference type="EMBL" id="VIRS01000006">
    <property type="protein sequence ID" value="TQS45045.1"/>
    <property type="molecule type" value="Genomic_DNA"/>
</dbReference>
<evidence type="ECO:0000256" key="1">
    <source>
        <dbReference type="SAM" id="MobiDB-lite"/>
    </source>
</evidence>
<feature type="domain" description="Beta-lactamase-related" evidence="3">
    <location>
        <begin position="47"/>
        <end position="382"/>
    </location>
</feature>
<sequence length="394" mass="42529">MKRLIVTVAATAALLGATATSAHATARQDVHRPDVHQLQADADAILKQGAPGVIAEVSTPQGRTRIRAGFGNTETKQPVPWGAHFRIGSFTKTFVATTTLQLVGEGKVALDAPVEKYLPGTVNNGAHITVRQLLQHTSGLPDYLAKMPFLSTEEGFQANRYRTFTPKQLVALSNEQKPLFAPGTSWQYSNTNYVLVGMIIEKVTGDDWRDQVYRRIIRPLGLRNTSLPRTSPGLPSPHAVGYERFPGPDATETDPKYGEPIDATEQNPSWGEAAGEIISTTSDGNRFLRALLSGQLLRPAQLAEMKKTVPAKPFEVLWPGARYGLGLMSSTGPCGLVWSHGGDIMGFRTRNGVTEDGSRSVVVSLNSDSLKPEPGAPKLDQDVALQLIEDGLCA</sequence>
<dbReference type="Pfam" id="PF00144">
    <property type="entry name" value="Beta-lactamase"/>
    <property type="match status" value="1"/>
</dbReference>
<dbReference type="RefSeq" id="WP_142704494.1">
    <property type="nucleotide sequence ID" value="NZ_VIRS01000006.1"/>
</dbReference>
<evidence type="ECO:0000313" key="4">
    <source>
        <dbReference type="EMBL" id="TQS45045.1"/>
    </source>
</evidence>
<evidence type="ECO:0000256" key="2">
    <source>
        <dbReference type="SAM" id="SignalP"/>
    </source>
</evidence>
<dbReference type="InterPro" id="IPR012338">
    <property type="entry name" value="Beta-lactam/transpept-like"/>
</dbReference>
<dbReference type="InterPro" id="IPR050491">
    <property type="entry name" value="AmpC-like"/>
</dbReference>
<protein>
    <submittedName>
        <fullName evidence="4">Beta-lactamase family protein</fullName>
    </submittedName>
</protein>
<organism evidence="4 5">
    <name type="scientific">Cryptosporangium phraense</name>
    <dbReference type="NCBI Taxonomy" id="2593070"/>
    <lineage>
        <taxon>Bacteria</taxon>
        <taxon>Bacillati</taxon>
        <taxon>Actinomycetota</taxon>
        <taxon>Actinomycetes</taxon>
        <taxon>Cryptosporangiales</taxon>
        <taxon>Cryptosporangiaceae</taxon>
        <taxon>Cryptosporangium</taxon>
    </lineage>
</organism>
<keyword evidence="2" id="KW-0732">Signal</keyword>
<dbReference type="PANTHER" id="PTHR46825:SF7">
    <property type="entry name" value="D-ALANYL-D-ALANINE CARBOXYPEPTIDASE"/>
    <property type="match status" value="1"/>
</dbReference>
<dbReference type="SUPFAM" id="SSF56601">
    <property type="entry name" value="beta-lactamase/transpeptidase-like"/>
    <property type="match status" value="1"/>
</dbReference>
<dbReference type="Proteomes" id="UP000317982">
    <property type="component" value="Unassembled WGS sequence"/>
</dbReference>
<keyword evidence="5" id="KW-1185">Reference proteome</keyword>
<feature type="signal peptide" evidence="2">
    <location>
        <begin position="1"/>
        <end position="24"/>
    </location>
</feature>
<name>A0A545AWS4_9ACTN</name>
<dbReference type="OrthoDB" id="3499702at2"/>